<feature type="compositionally biased region" description="Polar residues" evidence="1">
    <location>
        <begin position="100"/>
        <end position="129"/>
    </location>
</feature>
<dbReference type="EnsemblMetazoa" id="GAUT019128-RA">
    <property type="protein sequence ID" value="GAUT019128-PA"/>
    <property type="gene ID" value="GAUT019128"/>
</dbReference>
<name>A0A1A9UXQ3_GLOAU</name>
<dbReference type="STRING" id="7395.A0A1A9UXQ3"/>
<evidence type="ECO:0000256" key="1">
    <source>
        <dbReference type="SAM" id="MobiDB-lite"/>
    </source>
</evidence>
<accession>A0A1A9UXQ3</accession>
<feature type="region of interest" description="Disordered" evidence="1">
    <location>
        <begin position="224"/>
        <end position="244"/>
    </location>
</feature>
<proteinExistence type="predicted"/>
<keyword evidence="3" id="KW-1185">Reference proteome</keyword>
<dbReference type="AlphaFoldDB" id="A0A1A9UXQ3"/>
<evidence type="ECO:0000313" key="2">
    <source>
        <dbReference type="EnsemblMetazoa" id="GAUT019128-PA"/>
    </source>
</evidence>
<evidence type="ECO:0000313" key="3">
    <source>
        <dbReference type="Proteomes" id="UP000078200"/>
    </source>
</evidence>
<protein>
    <submittedName>
        <fullName evidence="2">Uncharacterized protein</fullName>
    </submittedName>
</protein>
<organism evidence="2 3">
    <name type="scientific">Glossina austeni</name>
    <name type="common">Savannah tsetse fly</name>
    <dbReference type="NCBI Taxonomy" id="7395"/>
    <lineage>
        <taxon>Eukaryota</taxon>
        <taxon>Metazoa</taxon>
        <taxon>Ecdysozoa</taxon>
        <taxon>Arthropoda</taxon>
        <taxon>Hexapoda</taxon>
        <taxon>Insecta</taxon>
        <taxon>Pterygota</taxon>
        <taxon>Neoptera</taxon>
        <taxon>Endopterygota</taxon>
        <taxon>Diptera</taxon>
        <taxon>Brachycera</taxon>
        <taxon>Muscomorpha</taxon>
        <taxon>Hippoboscoidea</taxon>
        <taxon>Glossinidae</taxon>
        <taxon>Glossina</taxon>
    </lineage>
</organism>
<sequence length="244" mass="27188">MNTKLLAPLTTDIVDFNEALEYALKKPTKLKPTMATIRPDRYPSLQASNYHCDHSTPQPLCKRNFAGPSSIMLTNSPLARSKIEISLILTDAILTNNQLSRKSSSQPFADPKSTPTALITGNSNSSSTKVLPVKIRLRRKIRPLDIKDEERKHQSSPLQLEKDDVILNGKEQTTHDPLNGNYATEIANVPVEPFVTKSSTHRSPVSPAYLDEIHRQFLNPISYLGGPQLQPRNRNSIDSILSLD</sequence>
<dbReference type="Proteomes" id="UP000078200">
    <property type="component" value="Unassembled WGS sequence"/>
</dbReference>
<feature type="region of interest" description="Disordered" evidence="1">
    <location>
        <begin position="100"/>
        <end position="131"/>
    </location>
</feature>
<feature type="compositionally biased region" description="Polar residues" evidence="1">
    <location>
        <begin position="230"/>
        <end position="244"/>
    </location>
</feature>
<reference evidence="2" key="1">
    <citation type="submission" date="2020-05" db="UniProtKB">
        <authorList>
            <consortium name="EnsemblMetazoa"/>
        </authorList>
    </citation>
    <scope>IDENTIFICATION</scope>
    <source>
        <strain evidence="2">TTRI</strain>
    </source>
</reference>
<dbReference type="VEuPathDB" id="VectorBase:GAUT019128"/>